<dbReference type="Proteomes" id="UP000006867">
    <property type="component" value="Chromosome"/>
</dbReference>
<dbReference type="CDD" id="cd00794">
    <property type="entry name" value="NOS_oxygenase_prok"/>
    <property type="match status" value="1"/>
</dbReference>
<keyword evidence="7 11" id="KW-0479">Metal-binding</keyword>
<dbReference type="PANTHER" id="PTHR43410:SF1">
    <property type="entry name" value="NITRIC OXIDE SYNTHASE"/>
    <property type="match status" value="1"/>
</dbReference>
<dbReference type="Gene3D" id="3.90.340.10">
    <property type="entry name" value="Nitric Oxide Synthase, Chain A, domain 1"/>
    <property type="match status" value="1"/>
</dbReference>
<dbReference type="InterPro" id="IPR044940">
    <property type="entry name" value="NOS_dom_2"/>
</dbReference>
<comment type="miscellaneous">
    <text evidence="11">This protein is similar to the oxygenase domain of eukaryotic nitric oxide synthases but lacks the reductase domain which, in eukaryotes, is responsible for transfer of electrons to the ferric heme during nitric oxide synthesis.</text>
</comment>
<comment type="similarity">
    <text evidence="3 11">Belongs to the NOS family. Bacterial NOS oxygenase subfamily.</text>
</comment>
<evidence type="ECO:0000256" key="4">
    <source>
        <dbReference type="ARBA" id="ARBA00012735"/>
    </source>
</evidence>
<evidence type="ECO:0000256" key="9">
    <source>
        <dbReference type="ARBA" id="ARBA00023004"/>
    </source>
</evidence>
<evidence type="ECO:0000256" key="3">
    <source>
        <dbReference type="ARBA" id="ARBA00005411"/>
    </source>
</evidence>
<dbReference type="EMBL" id="CP002207">
    <property type="protein sequence ID" value="ADP31242.1"/>
    <property type="molecule type" value="Genomic_DNA"/>
</dbReference>
<feature type="domain" description="Nitric oxide synthase (NOS)" evidence="12">
    <location>
        <begin position="66"/>
        <end position="73"/>
    </location>
</feature>
<evidence type="ECO:0000256" key="8">
    <source>
        <dbReference type="ARBA" id="ARBA00023002"/>
    </source>
</evidence>
<name>A0ABM5LTQ2_BACA1</name>
<evidence type="ECO:0000256" key="11">
    <source>
        <dbReference type="PIRNR" id="PIRNR037219"/>
    </source>
</evidence>
<evidence type="ECO:0000256" key="10">
    <source>
        <dbReference type="ARBA" id="ARBA00048713"/>
    </source>
</evidence>
<proteinExistence type="inferred from homology"/>
<evidence type="ECO:0000256" key="2">
    <source>
        <dbReference type="ARBA" id="ARBA00002642"/>
    </source>
</evidence>
<reference evidence="13 14" key="1">
    <citation type="journal article" date="2011" name="Front. Microbiol.">
        <title>Genomic signatures of strain selection and enhancement in Bacillus atrophaeus var. globigii, a historical biowarfare simulant.</title>
        <authorList>
            <person name="Gibbons H.S."/>
            <person name="Broomall S.M."/>
            <person name="McNew L.A."/>
            <person name="Daligault H."/>
            <person name="Chapman C."/>
            <person name="Bruce D."/>
            <person name="Karavis M."/>
            <person name="Krepps M."/>
            <person name="McGregor P.A."/>
            <person name="Hong C."/>
            <person name="Park K.H."/>
            <person name="Akmal A."/>
            <person name="Feldman A."/>
            <person name="Lin J.S."/>
            <person name="Chang W.E."/>
            <person name="Higgs B.W."/>
            <person name="Demirev P."/>
            <person name="Lindquist J."/>
            <person name="Liem A."/>
            <person name="Fochler E."/>
            <person name="Read T.D."/>
            <person name="Tapia R."/>
            <person name="Johnson S."/>
            <person name="Bishop-Lilly K.A."/>
            <person name="Detter C."/>
            <person name="Han C."/>
            <person name="Sozhamannan S."/>
            <person name="Rosenzweig C.N."/>
            <person name="Skowronski E.W."/>
        </authorList>
    </citation>
    <scope>NUCLEOTIDE SEQUENCE [LARGE SCALE GENOMIC DNA]</scope>
    <source>
        <strain evidence="13 14">1942</strain>
    </source>
</reference>
<gene>
    <name evidence="13" type="ordered locus">BATR1942_01420</name>
</gene>
<evidence type="ECO:0000313" key="14">
    <source>
        <dbReference type="Proteomes" id="UP000006867"/>
    </source>
</evidence>
<dbReference type="PIRSF" id="PIRSF037219">
    <property type="entry name" value="NOS_oxygenase"/>
    <property type="match status" value="1"/>
</dbReference>
<evidence type="ECO:0000256" key="5">
    <source>
        <dbReference type="ARBA" id="ARBA00018859"/>
    </source>
</evidence>
<keyword evidence="14" id="KW-1185">Reference proteome</keyword>
<dbReference type="SUPFAM" id="SSF56512">
    <property type="entry name" value="Nitric oxide (NO) synthase oxygenase domain"/>
    <property type="match status" value="1"/>
</dbReference>
<protein>
    <recommendedName>
        <fullName evidence="5 11">Nitric oxide synthase oxygenase</fullName>
        <ecNumber evidence="4 11">1.14.14.47</ecNumber>
    </recommendedName>
</protein>
<dbReference type="Pfam" id="PF02898">
    <property type="entry name" value="NO_synthase"/>
    <property type="match status" value="1"/>
</dbReference>
<dbReference type="InterPro" id="IPR004030">
    <property type="entry name" value="NOS_N"/>
</dbReference>
<dbReference type="EC" id="1.14.14.47" evidence="4 11"/>
<dbReference type="InterPro" id="IPR036119">
    <property type="entry name" value="NOS_N_sf"/>
</dbReference>
<comment type="catalytic activity">
    <reaction evidence="10">
        <text>3 reduced [flavodoxin] + 2 L-arginine + 4 O2 = 3 oxidized [flavodoxin] + 2 L-citrulline + 2 nitric oxide + 4 H2O + 5 H(+)</text>
        <dbReference type="Rhea" id="RHEA:52324"/>
        <dbReference type="Rhea" id="RHEA-COMP:10622"/>
        <dbReference type="Rhea" id="RHEA-COMP:10623"/>
        <dbReference type="ChEBI" id="CHEBI:15377"/>
        <dbReference type="ChEBI" id="CHEBI:15378"/>
        <dbReference type="ChEBI" id="CHEBI:15379"/>
        <dbReference type="ChEBI" id="CHEBI:16480"/>
        <dbReference type="ChEBI" id="CHEBI:32682"/>
        <dbReference type="ChEBI" id="CHEBI:57618"/>
        <dbReference type="ChEBI" id="CHEBI:57743"/>
        <dbReference type="ChEBI" id="CHEBI:58210"/>
        <dbReference type="EC" id="1.14.14.47"/>
    </reaction>
</comment>
<dbReference type="PANTHER" id="PTHR43410">
    <property type="entry name" value="NITRIC OXIDE SYNTHASE OXYGENASE"/>
    <property type="match status" value="1"/>
</dbReference>
<dbReference type="PROSITE" id="PS60001">
    <property type="entry name" value="NOS"/>
    <property type="match status" value="1"/>
</dbReference>
<dbReference type="Gene3D" id="3.90.440.10">
    <property type="entry name" value="Nitric Oxide Synthase,Heme Domain,Chain A domain 2"/>
    <property type="match status" value="1"/>
</dbReference>
<evidence type="ECO:0000313" key="13">
    <source>
        <dbReference type="EMBL" id="ADP31242.1"/>
    </source>
</evidence>
<evidence type="ECO:0000259" key="12">
    <source>
        <dbReference type="PROSITE" id="PS60001"/>
    </source>
</evidence>
<keyword evidence="8 11" id="KW-0560">Oxidoreductase</keyword>
<dbReference type="InterPro" id="IPR044943">
    <property type="entry name" value="NOS_dom_1"/>
</dbReference>
<comment type="cofactor">
    <cofactor evidence="1 11">
        <name>heme</name>
        <dbReference type="ChEBI" id="CHEBI:30413"/>
    </cofactor>
</comment>
<dbReference type="InterPro" id="IPR017142">
    <property type="entry name" value="Nitric_oxide_synthase_Oase-su"/>
</dbReference>
<keyword evidence="9 11" id="KW-0408">Iron</keyword>
<evidence type="ECO:0000256" key="7">
    <source>
        <dbReference type="ARBA" id="ARBA00022723"/>
    </source>
</evidence>
<dbReference type="Gene3D" id="3.90.1230.10">
    <property type="entry name" value="Nitric Oxide Synthase, Chain A, domain 3"/>
    <property type="match status" value="1"/>
</dbReference>
<organism evidence="13 14">
    <name type="scientific">Bacillus atrophaeus (strain 1942)</name>
    <dbReference type="NCBI Taxonomy" id="720555"/>
    <lineage>
        <taxon>Bacteria</taxon>
        <taxon>Bacillati</taxon>
        <taxon>Bacillota</taxon>
        <taxon>Bacilli</taxon>
        <taxon>Bacillales</taxon>
        <taxon>Bacillaceae</taxon>
        <taxon>Bacillus</taxon>
    </lineage>
</organism>
<evidence type="ECO:0000256" key="1">
    <source>
        <dbReference type="ARBA" id="ARBA00001971"/>
    </source>
</evidence>
<keyword evidence="6 11" id="KW-0349">Heme</keyword>
<comment type="subunit">
    <text evidence="11">Homodimer.</text>
</comment>
<accession>A0ABM5LTQ2</accession>
<dbReference type="InterPro" id="IPR044944">
    <property type="entry name" value="NOS_dom_3"/>
</dbReference>
<sequence>MKDLEMLWYEAKEFIAVCYQELGKRGEEAKQRLEDIKNEIDQTGSYVHTREELEHGAKMAWRNSNRCIGRLFWNSLNVIDRRDARTKEEVRDALFQHIETATNNGKIKPTITIFPPECQGEKQIEIWNHQLIRYAGYESEEGRIGDPASASLTAACEKLGWRGERTDFDLLPIVFRLKGEAHPVWYELPRSLVIEVPLSHPEIESFSDLELKWYGVPIISDMKLEIGGIHYNAAPFNGWYMGTEIGARNLADEKRYDMLKKIASIMGIAADFNTDLWKDQALVELNKAVLYSYKKHGVSIVDHHTAASQFKRFEEQEEEAGRKLTGDWTWLIPPISPASTHIFHRCYDNTIVKPNYFYQDKPYQ</sequence>
<dbReference type="InterPro" id="IPR050607">
    <property type="entry name" value="NOS"/>
</dbReference>
<evidence type="ECO:0000256" key="6">
    <source>
        <dbReference type="ARBA" id="ARBA00022617"/>
    </source>
</evidence>
<comment type="function">
    <text evidence="2 11">Catalyzes the production of nitric oxide.</text>
</comment>